<keyword evidence="4" id="KW-1185">Reference proteome</keyword>
<sequence length="86" mass="9658">MHISRISNGAWDGLKVSVLGLLIGGLAVTAYSFSLLSNGAFGFLFMLGWATLMVGFVIHVRHMARRKNKEPRQQPKYAPFRRLEKP</sequence>
<protein>
    <submittedName>
        <fullName evidence="3">Uncharacterized protein</fullName>
    </submittedName>
</protein>
<keyword evidence="2" id="KW-1133">Transmembrane helix</keyword>
<evidence type="ECO:0000313" key="3">
    <source>
        <dbReference type="EMBL" id="MET7012949.1"/>
    </source>
</evidence>
<dbReference type="EMBL" id="JBEWZI010000002">
    <property type="protein sequence ID" value="MET7012949.1"/>
    <property type="molecule type" value="Genomic_DNA"/>
</dbReference>
<dbReference type="Proteomes" id="UP001549691">
    <property type="component" value="Unassembled WGS sequence"/>
</dbReference>
<keyword evidence="2" id="KW-0472">Membrane</keyword>
<gene>
    <name evidence="3" type="ORF">ABXR19_02030</name>
</gene>
<feature type="transmembrane region" description="Helical" evidence="2">
    <location>
        <begin position="39"/>
        <end position="60"/>
    </location>
</feature>
<accession>A0ABV2TGA2</accession>
<proteinExistence type="predicted"/>
<feature type="transmembrane region" description="Helical" evidence="2">
    <location>
        <begin position="12"/>
        <end position="33"/>
    </location>
</feature>
<keyword evidence="2" id="KW-0812">Transmembrane</keyword>
<evidence type="ECO:0000256" key="1">
    <source>
        <dbReference type="SAM" id="MobiDB-lite"/>
    </source>
</evidence>
<evidence type="ECO:0000313" key="4">
    <source>
        <dbReference type="Proteomes" id="UP001549691"/>
    </source>
</evidence>
<comment type="caution">
    <text evidence="3">The sequence shown here is derived from an EMBL/GenBank/DDBJ whole genome shotgun (WGS) entry which is preliminary data.</text>
</comment>
<evidence type="ECO:0000256" key="2">
    <source>
        <dbReference type="SAM" id="Phobius"/>
    </source>
</evidence>
<organism evidence="3 4">
    <name type="scientific">Uliginosibacterium flavum</name>
    <dbReference type="NCBI Taxonomy" id="1396831"/>
    <lineage>
        <taxon>Bacteria</taxon>
        <taxon>Pseudomonadati</taxon>
        <taxon>Pseudomonadota</taxon>
        <taxon>Betaproteobacteria</taxon>
        <taxon>Rhodocyclales</taxon>
        <taxon>Zoogloeaceae</taxon>
        <taxon>Uliginosibacterium</taxon>
    </lineage>
</organism>
<dbReference type="RefSeq" id="WP_354599412.1">
    <property type="nucleotide sequence ID" value="NZ_JBEWZI010000002.1"/>
</dbReference>
<reference evidence="3 4" key="1">
    <citation type="submission" date="2024-07" db="EMBL/GenBank/DDBJ databases">
        <title>Uliginosibacterium flavum JJ3220;KACC:17644.</title>
        <authorList>
            <person name="Kim M.K."/>
        </authorList>
    </citation>
    <scope>NUCLEOTIDE SEQUENCE [LARGE SCALE GENOMIC DNA]</scope>
    <source>
        <strain evidence="3 4">KACC:17644</strain>
    </source>
</reference>
<feature type="region of interest" description="Disordered" evidence="1">
    <location>
        <begin position="66"/>
        <end position="86"/>
    </location>
</feature>
<name>A0ABV2TGA2_9RHOO</name>